<dbReference type="PANTHER" id="PTHR35011">
    <property type="entry name" value="2,3-DIKETO-L-GULONATE TRAP TRANSPORTER SMALL PERMEASE PROTEIN YIAM"/>
    <property type="match status" value="1"/>
</dbReference>
<accession>A0A255EKQ9</accession>
<evidence type="ECO:0000259" key="11">
    <source>
        <dbReference type="Pfam" id="PF04290"/>
    </source>
</evidence>
<protein>
    <recommendedName>
        <fullName evidence="11">Tripartite ATP-independent periplasmic transporters DctQ component domain-containing protein</fullName>
    </recommendedName>
</protein>
<keyword evidence="6 10" id="KW-1133">Transmembrane helix</keyword>
<feature type="transmembrane region" description="Helical" evidence="10">
    <location>
        <begin position="129"/>
        <end position="148"/>
    </location>
</feature>
<dbReference type="Proteomes" id="UP000216300">
    <property type="component" value="Unassembled WGS sequence"/>
</dbReference>
<keyword evidence="7 10" id="KW-0472">Membrane</keyword>
<evidence type="ECO:0000313" key="13">
    <source>
        <dbReference type="Proteomes" id="UP000216300"/>
    </source>
</evidence>
<dbReference type="RefSeq" id="WP_094454271.1">
    <property type="nucleotide sequence ID" value="NZ_NMVJ01000007.1"/>
</dbReference>
<feature type="transmembrane region" description="Helical" evidence="10">
    <location>
        <begin position="47"/>
        <end position="65"/>
    </location>
</feature>
<name>A0A255EKQ9_9ACTN</name>
<evidence type="ECO:0000256" key="7">
    <source>
        <dbReference type="ARBA" id="ARBA00023136"/>
    </source>
</evidence>
<evidence type="ECO:0000256" key="3">
    <source>
        <dbReference type="ARBA" id="ARBA00022475"/>
    </source>
</evidence>
<gene>
    <name evidence="12" type="ORF">CGZ91_08470</name>
</gene>
<evidence type="ECO:0000256" key="10">
    <source>
        <dbReference type="SAM" id="Phobius"/>
    </source>
</evidence>
<dbReference type="GO" id="GO:0015740">
    <property type="term" value="P:C4-dicarboxylate transport"/>
    <property type="evidence" value="ECO:0007669"/>
    <property type="project" value="TreeGrafter"/>
</dbReference>
<dbReference type="Pfam" id="PF04290">
    <property type="entry name" value="DctQ"/>
    <property type="match status" value="1"/>
</dbReference>
<dbReference type="OrthoDB" id="2085311at2"/>
<keyword evidence="3" id="KW-1003">Cell membrane</keyword>
<comment type="subcellular location">
    <subcellularLocation>
        <location evidence="1">Cell inner membrane</location>
        <topology evidence="1">Multi-pass membrane protein</topology>
    </subcellularLocation>
</comment>
<dbReference type="InterPro" id="IPR055348">
    <property type="entry name" value="DctQ"/>
</dbReference>
<feature type="compositionally biased region" description="Acidic residues" evidence="9">
    <location>
        <begin position="171"/>
        <end position="185"/>
    </location>
</feature>
<keyword evidence="2" id="KW-0813">Transport</keyword>
<keyword evidence="4" id="KW-0997">Cell inner membrane</keyword>
<feature type="transmembrane region" description="Helical" evidence="10">
    <location>
        <begin position="86"/>
        <end position="109"/>
    </location>
</feature>
<dbReference type="GO" id="GO:0022857">
    <property type="term" value="F:transmembrane transporter activity"/>
    <property type="evidence" value="ECO:0007669"/>
    <property type="project" value="TreeGrafter"/>
</dbReference>
<dbReference type="AlphaFoldDB" id="A0A255EKQ9"/>
<feature type="domain" description="Tripartite ATP-independent periplasmic transporters DctQ component" evidence="11">
    <location>
        <begin position="23"/>
        <end position="152"/>
    </location>
</feature>
<evidence type="ECO:0000256" key="8">
    <source>
        <dbReference type="ARBA" id="ARBA00038436"/>
    </source>
</evidence>
<feature type="compositionally biased region" description="Polar residues" evidence="9">
    <location>
        <begin position="189"/>
        <end position="202"/>
    </location>
</feature>
<comment type="similarity">
    <text evidence="8">Belongs to the TRAP transporter small permease family.</text>
</comment>
<feature type="region of interest" description="Disordered" evidence="9">
    <location>
        <begin position="167"/>
        <end position="202"/>
    </location>
</feature>
<sequence length="202" mass="21354">MRIVSYLHKGVVAVAAAALAITTLVVAYQIVGRYVPFIPRALWTEEIARMCLVWLVFMGAAASIRTGEHFIIDLVPERASDNLKRIFATFTMVALVAISVTLFVGSIGFTQTGLDRISTTSGLSLVYSFAAPLVASPFMAVFAIAAWWEAMKDPSLSGANLTEAGVVEAAQGDDEDDSSAVESDVDSATATTGKNSPEGSAK</sequence>
<reference evidence="12 13" key="1">
    <citation type="submission" date="2017-07" db="EMBL/GenBank/DDBJ databases">
        <title>Draft whole genome sequences of clinical Proprionibacteriaceae strains.</title>
        <authorList>
            <person name="Bernier A.-M."/>
            <person name="Bernard K."/>
            <person name="Domingo M.-C."/>
        </authorList>
    </citation>
    <scope>NUCLEOTIDE SEQUENCE [LARGE SCALE GENOMIC DNA]</scope>
    <source>
        <strain evidence="12 13">NML 150081</strain>
    </source>
</reference>
<evidence type="ECO:0000256" key="9">
    <source>
        <dbReference type="SAM" id="MobiDB-lite"/>
    </source>
</evidence>
<evidence type="ECO:0000256" key="5">
    <source>
        <dbReference type="ARBA" id="ARBA00022692"/>
    </source>
</evidence>
<evidence type="ECO:0000256" key="6">
    <source>
        <dbReference type="ARBA" id="ARBA00022989"/>
    </source>
</evidence>
<evidence type="ECO:0000256" key="2">
    <source>
        <dbReference type="ARBA" id="ARBA00022448"/>
    </source>
</evidence>
<evidence type="ECO:0000256" key="1">
    <source>
        <dbReference type="ARBA" id="ARBA00004429"/>
    </source>
</evidence>
<dbReference type="PANTHER" id="PTHR35011:SF11">
    <property type="entry name" value="TRAP TRANSPORTER SMALL PERMEASE PROTEIN"/>
    <property type="match status" value="1"/>
</dbReference>
<proteinExistence type="inferred from homology"/>
<organism evidence="12 13">
    <name type="scientific">Parenemella sanctibonifatiensis</name>
    <dbReference type="NCBI Taxonomy" id="2016505"/>
    <lineage>
        <taxon>Bacteria</taxon>
        <taxon>Bacillati</taxon>
        <taxon>Actinomycetota</taxon>
        <taxon>Actinomycetes</taxon>
        <taxon>Propionibacteriales</taxon>
        <taxon>Propionibacteriaceae</taxon>
        <taxon>Parenemella</taxon>
    </lineage>
</organism>
<evidence type="ECO:0000313" key="12">
    <source>
        <dbReference type="EMBL" id="OYN90195.1"/>
    </source>
</evidence>
<dbReference type="GO" id="GO:0005886">
    <property type="term" value="C:plasma membrane"/>
    <property type="evidence" value="ECO:0007669"/>
    <property type="project" value="UniProtKB-SubCell"/>
</dbReference>
<keyword evidence="5 10" id="KW-0812">Transmembrane</keyword>
<dbReference type="InterPro" id="IPR007387">
    <property type="entry name" value="TRAP_DctQ"/>
</dbReference>
<keyword evidence="13" id="KW-1185">Reference proteome</keyword>
<evidence type="ECO:0000256" key="4">
    <source>
        <dbReference type="ARBA" id="ARBA00022519"/>
    </source>
</evidence>
<comment type="caution">
    <text evidence="12">The sequence shown here is derived from an EMBL/GenBank/DDBJ whole genome shotgun (WGS) entry which is preliminary data.</text>
</comment>
<dbReference type="EMBL" id="NMVJ01000007">
    <property type="protein sequence ID" value="OYN90195.1"/>
    <property type="molecule type" value="Genomic_DNA"/>
</dbReference>